<dbReference type="EMBL" id="CAKXAJ010025796">
    <property type="protein sequence ID" value="CAH2244054.1"/>
    <property type="molecule type" value="Genomic_DNA"/>
</dbReference>
<keyword evidence="2" id="KW-1185">Reference proteome</keyword>
<evidence type="ECO:0000313" key="1">
    <source>
        <dbReference type="EMBL" id="CAH2244054.1"/>
    </source>
</evidence>
<accession>A0A8S4RY49</accession>
<dbReference type="Proteomes" id="UP000838756">
    <property type="component" value="Unassembled WGS sequence"/>
</dbReference>
<comment type="caution">
    <text evidence="1">The sequence shown here is derived from an EMBL/GenBank/DDBJ whole genome shotgun (WGS) entry which is preliminary data.</text>
</comment>
<evidence type="ECO:0000313" key="2">
    <source>
        <dbReference type="Proteomes" id="UP000838756"/>
    </source>
</evidence>
<organism evidence="1 2">
    <name type="scientific">Pararge aegeria aegeria</name>
    <dbReference type="NCBI Taxonomy" id="348720"/>
    <lineage>
        <taxon>Eukaryota</taxon>
        <taxon>Metazoa</taxon>
        <taxon>Ecdysozoa</taxon>
        <taxon>Arthropoda</taxon>
        <taxon>Hexapoda</taxon>
        <taxon>Insecta</taxon>
        <taxon>Pterygota</taxon>
        <taxon>Neoptera</taxon>
        <taxon>Endopterygota</taxon>
        <taxon>Lepidoptera</taxon>
        <taxon>Glossata</taxon>
        <taxon>Ditrysia</taxon>
        <taxon>Papilionoidea</taxon>
        <taxon>Nymphalidae</taxon>
        <taxon>Satyrinae</taxon>
        <taxon>Satyrini</taxon>
        <taxon>Parargina</taxon>
        <taxon>Pararge</taxon>
    </lineage>
</organism>
<dbReference type="OrthoDB" id="10493261at2759"/>
<proteinExistence type="predicted"/>
<reference evidence="1" key="1">
    <citation type="submission" date="2022-03" db="EMBL/GenBank/DDBJ databases">
        <authorList>
            <person name="Lindestad O."/>
        </authorList>
    </citation>
    <scope>NUCLEOTIDE SEQUENCE</scope>
</reference>
<sequence>MLYADGDNASSLTGDRNAWNQLLADYACVTNGGRGANERSAVRCEAPWPAPLPPLRALCTDAASTWWKIRRASRERCQNGAIRGTRVSAIH</sequence>
<dbReference type="AlphaFoldDB" id="A0A8S4RY49"/>
<gene>
    <name evidence="1" type="primary">jg12155</name>
    <name evidence="1" type="ORF">PAEG_LOCUS20062</name>
</gene>
<protein>
    <submittedName>
        <fullName evidence="1">Jg12155 protein</fullName>
    </submittedName>
</protein>
<name>A0A8S4RY49_9NEOP</name>